<feature type="transmembrane region" description="Helical" evidence="6">
    <location>
        <begin position="7"/>
        <end position="25"/>
    </location>
</feature>
<keyword evidence="3 6" id="KW-0812">Transmembrane</keyword>
<evidence type="ECO:0000256" key="2">
    <source>
        <dbReference type="ARBA" id="ARBA00022475"/>
    </source>
</evidence>
<comment type="subcellular location">
    <subcellularLocation>
        <location evidence="1">Cell membrane</location>
        <topology evidence="1">Multi-pass membrane protein</topology>
    </subcellularLocation>
</comment>
<accession>A0A448BHU0</accession>
<feature type="transmembrane region" description="Helical" evidence="6">
    <location>
        <begin position="178"/>
        <end position="207"/>
    </location>
</feature>
<organism evidence="7 8">
    <name type="scientific">Pseudomonas fluorescens</name>
    <dbReference type="NCBI Taxonomy" id="294"/>
    <lineage>
        <taxon>Bacteria</taxon>
        <taxon>Pseudomonadati</taxon>
        <taxon>Pseudomonadota</taxon>
        <taxon>Gammaproteobacteria</taxon>
        <taxon>Pseudomonadales</taxon>
        <taxon>Pseudomonadaceae</taxon>
        <taxon>Pseudomonas</taxon>
    </lineage>
</organism>
<keyword evidence="4 6" id="KW-1133">Transmembrane helix</keyword>
<evidence type="ECO:0000256" key="1">
    <source>
        <dbReference type="ARBA" id="ARBA00004651"/>
    </source>
</evidence>
<feature type="transmembrane region" description="Helical" evidence="6">
    <location>
        <begin position="153"/>
        <end position="172"/>
    </location>
</feature>
<evidence type="ECO:0000256" key="4">
    <source>
        <dbReference type="ARBA" id="ARBA00022989"/>
    </source>
</evidence>
<feature type="transmembrane region" description="Helical" evidence="6">
    <location>
        <begin position="37"/>
        <end position="57"/>
    </location>
</feature>
<dbReference type="Pfam" id="PF01943">
    <property type="entry name" value="Polysacc_synt"/>
    <property type="match status" value="1"/>
</dbReference>
<feature type="transmembrane region" description="Helical" evidence="6">
    <location>
        <begin position="299"/>
        <end position="320"/>
    </location>
</feature>
<name>A0A448BHU0_PSEFL</name>
<feature type="transmembrane region" description="Helical" evidence="6">
    <location>
        <begin position="78"/>
        <end position="99"/>
    </location>
</feature>
<reference evidence="7 8" key="1">
    <citation type="submission" date="2018-12" db="EMBL/GenBank/DDBJ databases">
        <authorList>
            <consortium name="Pathogen Informatics"/>
        </authorList>
    </citation>
    <scope>NUCLEOTIDE SEQUENCE [LARGE SCALE GENOMIC DNA]</scope>
    <source>
        <strain evidence="7 8">NCTC10783</strain>
    </source>
</reference>
<dbReference type="AlphaFoldDB" id="A0A448BHU0"/>
<dbReference type="InterPro" id="IPR050833">
    <property type="entry name" value="Poly_Biosynth_Transport"/>
</dbReference>
<keyword evidence="5 6" id="KW-0472">Membrane</keyword>
<gene>
    <name evidence="7" type="ORF">NCTC10783_00745</name>
</gene>
<evidence type="ECO:0000313" key="7">
    <source>
        <dbReference type="EMBL" id="VEE44922.1"/>
    </source>
</evidence>
<dbReference type="Proteomes" id="UP000278078">
    <property type="component" value="Chromosome"/>
</dbReference>
<evidence type="ECO:0000313" key="8">
    <source>
        <dbReference type="Proteomes" id="UP000278078"/>
    </source>
</evidence>
<dbReference type="InterPro" id="IPR002797">
    <property type="entry name" value="Polysacc_synth"/>
</dbReference>
<dbReference type="PANTHER" id="PTHR30250">
    <property type="entry name" value="PST FAMILY PREDICTED COLANIC ACID TRANSPORTER"/>
    <property type="match status" value="1"/>
</dbReference>
<sequence length="410" mass="44944">MSLARNTFWNFLGVLIPSLAALPAIGYLARVLGVENFGLLTLSFAIIGYASIFDLGLSRAVIREVALSSDKGSEVNRAVGTSSVVVTIAGFTCALLLYFNSERLASSLGVTAGNWPDVVLGLNYLSFAIVPLLLSTVWFSFLEGRGDFRNLNFLKIISGLAVAIIPAAWVWISGDERFSVAMLGLVASRIFVMLLAYVFCVLPFGLRVHVFDYFTFKRLINYGGWITVSNFISPVMVYFDRFFISSHLGAATVALYSAPSEVIGRVAFVPTSISRVIFQRLSLDSSDSIQIRVAYKMTFVVCGLSSALIFFGSDIILSVWLGDKYLGEASLVLKILAVGFLFNSLAQIPFAKIQAEGNSRLTAILHIFEVLPYLALLYFLVLHSSIVGAAIAWTVRVSVDFLLLEYFSRK</sequence>
<proteinExistence type="predicted"/>
<dbReference type="CDD" id="cd13128">
    <property type="entry name" value="MATE_Wzx_like"/>
    <property type="match status" value="1"/>
</dbReference>
<dbReference type="EMBL" id="LR134300">
    <property type="protein sequence ID" value="VEE44922.1"/>
    <property type="molecule type" value="Genomic_DNA"/>
</dbReference>
<evidence type="ECO:0000256" key="6">
    <source>
        <dbReference type="SAM" id="Phobius"/>
    </source>
</evidence>
<evidence type="ECO:0000256" key="5">
    <source>
        <dbReference type="ARBA" id="ARBA00023136"/>
    </source>
</evidence>
<keyword evidence="2" id="KW-1003">Cell membrane</keyword>
<feature type="transmembrane region" description="Helical" evidence="6">
    <location>
        <begin position="119"/>
        <end position="141"/>
    </location>
</feature>
<evidence type="ECO:0000256" key="3">
    <source>
        <dbReference type="ARBA" id="ARBA00022692"/>
    </source>
</evidence>
<dbReference type="PANTHER" id="PTHR30250:SF11">
    <property type="entry name" value="O-ANTIGEN TRANSPORTER-RELATED"/>
    <property type="match status" value="1"/>
</dbReference>
<protein>
    <submittedName>
        <fullName evidence="7">Putative transporter-like membrane protein</fullName>
    </submittedName>
</protein>
<feature type="transmembrane region" description="Helical" evidence="6">
    <location>
        <begin position="332"/>
        <end position="351"/>
    </location>
</feature>
<dbReference type="GO" id="GO:0005886">
    <property type="term" value="C:plasma membrane"/>
    <property type="evidence" value="ECO:0007669"/>
    <property type="project" value="UniProtKB-SubCell"/>
</dbReference>